<feature type="region of interest" description="Disordered" evidence="1">
    <location>
        <begin position="246"/>
        <end position="285"/>
    </location>
</feature>
<dbReference type="AlphaFoldDB" id="A0A7M2X173"/>
<evidence type="ECO:0000313" key="3">
    <source>
        <dbReference type="Proteomes" id="UP000593765"/>
    </source>
</evidence>
<organism evidence="2 3">
    <name type="scientific">Humisphaera borealis</name>
    <dbReference type="NCBI Taxonomy" id="2807512"/>
    <lineage>
        <taxon>Bacteria</taxon>
        <taxon>Pseudomonadati</taxon>
        <taxon>Planctomycetota</taxon>
        <taxon>Phycisphaerae</taxon>
        <taxon>Tepidisphaerales</taxon>
        <taxon>Tepidisphaeraceae</taxon>
        <taxon>Humisphaera</taxon>
    </lineage>
</organism>
<feature type="compositionally biased region" description="Basic and acidic residues" evidence="1">
    <location>
        <begin position="265"/>
        <end position="285"/>
    </location>
</feature>
<name>A0A7M2X173_9BACT</name>
<dbReference type="KEGG" id="hbs:IPV69_09070"/>
<keyword evidence="3" id="KW-1185">Reference proteome</keyword>
<accession>A0A7M2X173</accession>
<dbReference type="Proteomes" id="UP000593765">
    <property type="component" value="Chromosome"/>
</dbReference>
<reference evidence="2 3" key="1">
    <citation type="submission" date="2020-10" db="EMBL/GenBank/DDBJ databases">
        <title>Wide distribution of Phycisphaera-like planctomycetes from WD2101 soil group in peatlands and genome analysis of the first cultivated representative.</title>
        <authorList>
            <person name="Dedysh S.N."/>
            <person name="Beletsky A.V."/>
            <person name="Ivanova A."/>
            <person name="Kulichevskaya I.S."/>
            <person name="Suzina N.E."/>
            <person name="Philippov D.A."/>
            <person name="Rakitin A.L."/>
            <person name="Mardanov A.V."/>
            <person name="Ravin N.V."/>
        </authorList>
    </citation>
    <scope>NUCLEOTIDE SEQUENCE [LARGE SCALE GENOMIC DNA]</scope>
    <source>
        <strain evidence="2 3">M1803</strain>
    </source>
</reference>
<sequence>MRLMRSIFRLGLGVIAIAAMGMGCSSKPKPYGSEVVSILPGAQPQVWAIAPAINLSGQREVDPLLQSDILYHKLQEVRGLTVIPVDRTIQVYAALRIEQVQSATQAAIVCEALGCDALVVPTVTAYDPYDPPKWGGSLQMFRSARMGGIPAVDVREMTRQAAPDPTLMPAGPTQNDFVQAIGMFDAANGTVREALSGYARGRHDPVSPMGDREYFVNMDRYVGFAYHTLIGDLLRAEARRLGAAARPPAVASAGTNSAGPVLLQELKRPEGANRAGSDPEKVTTR</sequence>
<protein>
    <submittedName>
        <fullName evidence="2">Uncharacterized protein</fullName>
    </submittedName>
</protein>
<dbReference type="RefSeq" id="WP_206294783.1">
    <property type="nucleotide sequence ID" value="NZ_CP063458.1"/>
</dbReference>
<evidence type="ECO:0000313" key="2">
    <source>
        <dbReference type="EMBL" id="QOV91486.1"/>
    </source>
</evidence>
<dbReference type="PROSITE" id="PS51257">
    <property type="entry name" value="PROKAR_LIPOPROTEIN"/>
    <property type="match status" value="1"/>
</dbReference>
<dbReference type="Gene3D" id="3.40.50.10610">
    <property type="entry name" value="ABC-type transport auxiliary lipoprotein component"/>
    <property type="match status" value="1"/>
</dbReference>
<dbReference type="EMBL" id="CP063458">
    <property type="protein sequence ID" value="QOV91486.1"/>
    <property type="molecule type" value="Genomic_DNA"/>
</dbReference>
<proteinExistence type="predicted"/>
<evidence type="ECO:0000256" key="1">
    <source>
        <dbReference type="SAM" id="MobiDB-lite"/>
    </source>
</evidence>
<gene>
    <name evidence="2" type="ORF">IPV69_09070</name>
</gene>